<sequence length="206" mass="22125">MTERFPPTSGRIIGWLGVVTTAVIFVAAVVAWSPDTALGVALLAALGGVLSWASLLRPAVWATGDELVLRGMFQTDRIPLAAVDRVVITQVLAVWAGDKRYVSPAIGHSARDVIYARRRPGGLEQQGMDELQAQASAISAGARGAYQAHVEERIRHLADEARTRAGVRRGSPEQEALASGVRRTWAWPELVGSVVLVLAFVVWLAL</sequence>
<keyword evidence="1" id="KW-0472">Membrane</keyword>
<dbReference type="EMBL" id="JAIQZJ010000030">
    <property type="protein sequence ID" value="MBZ5741351.1"/>
    <property type="molecule type" value="Genomic_DNA"/>
</dbReference>
<dbReference type="Proteomes" id="UP000780875">
    <property type="component" value="Unassembled WGS sequence"/>
</dbReference>
<evidence type="ECO:0000313" key="3">
    <source>
        <dbReference type="Proteomes" id="UP000780875"/>
    </source>
</evidence>
<accession>A0ABS7UL05</accession>
<evidence type="ECO:0000313" key="2">
    <source>
        <dbReference type="EMBL" id="MBZ5741351.1"/>
    </source>
</evidence>
<feature type="transmembrane region" description="Helical" evidence="1">
    <location>
        <begin position="185"/>
        <end position="205"/>
    </location>
</feature>
<name>A0ABS7UL05_9ACTN</name>
<gene>
    <name evidence="2" type="ORF">K8U61_24540</name>
</gene>
<evidence type="ECO:0008006" key="4">
    <source>
        <dbReference type="Google" id="ProtNLM"/>
    </source>
</evidence>
<protein>
    <recommendedName>
        <fullName evidence="4">PH domain-containing protein</fullName>
    </recommendedName>
</protein>
<organism evidence="2 3">
    <name type="scientific">Nocardioides mangrovi</name>
    <dbReference type="NCBI Taxonomy" id="2874580"/>
    <lineage>
        <taxon>Bacteria</taxon>
        <taxon>Bacillati</taxon>
        <taxon>Actinomycetota</taxon>
        <taxon>Actinomycetes</taxon>
        <taxon>Propionibacteriales</taxon>
        <taxon>Nocardioidaceae</taxon>
        <taxon>Nocardioides</taxon>
    </lineage>
</organism>
<evidence type="ECO:0000256" key="1">
    <source>
        <dbReference type="SAM" id="Phobius"/>
    </source>
</evidence>
<keyword evidence="1" id="KW-0812">Transmembrane</keyword>
<proteinExistence type="predicted"/>
<keyword evidence="3" id="KW-1185">Reference proteome</keyword>
<keyword evidence="1" id="KW-1133">Transmembrane helix</keyword>
<feature type="transmembrane region" description="Helical" evidence="1">
    <location>
        <begin position="38"/>
        <end position="56"/>
    </location>
</feature>
<dbReference type="RefSeq" id="WP_224125649.1">
    <property type="nucleotide sequence ID" value="NZ_JAIQZJ010000030.1"/>
</dbReference>
<feature type="transmembrane region" description="Helical" evidence="1">
    <location>
        <begin position="12"/>
        <end position="32"/>
    </location>
</feature>
<comment type="caution">
    <text evidence="2">The sequence shown here is derived from an EMBL/GenBank/DDBJ whole genome shotgun (WGS) entry which is preliminary data.</text>
</comment>
<reference evidence="2 3" key="1">
    <citation type="submission" date="2021-09" db="EMBL/GenBank/DDBJ databases">
        <title>Whole genome sequence of Nocardioides sp. GBK3QG-3.</title>
        <authorList>
            <person name="Tuo L."/>
        </authorList>
    </citation>
    <scope>NUCLEOTIDE SEQUENCE [LARGE SCALE GENOMIC DNA]</scope>
    <source>
        <strain evidence="2 3">GBK3QG-3</strain>
    </source>
</reference>